<keyword evidence="2" id="KW-1185">Reference proteome</keyword>
<organism evidence="1 2">
    <name type="scientific">Zarea fungicola</name>
    <dbReference type="NCBI Taxonomy" id="93591"/>
    <lineage>
        <taxon>Eukaryota</taxon>
        <taxon>Fungi</taxon>
        <taxon>Dikarya</taxon>
        <taxon>Ascomycota</taxon>
        <taxon>Pezizomycotina</taxon>
        <taxon>Sordariomycetes</taxon>
        <taxon>Hypocreomycetidae</taxon>
        <taxon>Hypocreales</taxon>
        <taxon>Cordycipitaceae</taxon>
        <taxon>Zarea</taxon>
    </lineage>
</organism>
<evidence type="ECO:0000313" key="2">
    <source>
        <dbReference type="Proteomes" id="UP001143910"/>
    </source>
</evidence>
<dbReference type="Proteomes" id="UP001143910">
    <property type="component" value="Unassembled WGS sequence"/>
</dbReference>
<accession>A0ACC1NJL8</accession>
<proteinExistence type="predicted"/>
<reference evidence="1" key="1">
    <citation type="submission" date="2022-08" db="EMBL/GenBank/DDBJ databases">
        <title>Genome Sequence of Lecanicillium fungicola.</title>
        <authorList>
            <person name="Buettner E."/>
        </authorList>
    </citation>
    <scope>NUCLEOTIDE SEQUENCE</scope>
    <source>
        <strain evidence="1">Babe33</strain>
    </source>
</reference>
<sequence>MSESASVIFFDAKEHSHVTPYLAAIHASCITQDRTIATFVPPLSHDKLLSWWKERIAEVVNGVRLIFLLIKSADKSGLIRGPEIMGVVMLHMPLSETGPFRCMVEKLLVHKNFRGRGGARLLMNALEEEAFKRQRTLLLLDTESGSPAETVYRRLGYVEMGQIPNYCLSPTGELKDGTFFYKDISALAYIRMHDE</sequence>
<protein>
    <submittedName>
        <fullName evidence="1">Uncharacterized protein</fullName>
    </submittedName>
</protein>
<gene>
    <name evidence="1" type="ORF">NQ176_g3360</name>
</gene>
<evidence type="ECO:0000313" key="1">
    <source>
        <dbReference type="EMBL" id="KAJ2979258.1"/>
    </source>
</evidence>
<name>A0ACC1NJL8_9HYPO</name>
<dbReference type="EMBL" id="JANJQO010000300">
    <property type="protein sequence ID" value="KAJ2979258.1"/>
    <property type="molecule type" value="Genomic_DNA"/>
</dbReference>
<comment type="caution">
    <text evidence="1">The sequence shown here is derived from an EMBL/GenBank/DDBJ whole genome shotgun (WGS) entry which is preliminary data.</text>
</comment>